<protein>
    <submittedName>
        <fullName evidence="2">Uncharacterized protein</fullName>
    </submittedName>
</protein>
<name>A0A4Y7PSA7_9AGAM</name>
<gene>
    <name evidence="2" type="ORF">BD410DRAFT_794271</name>
</gene>
<reference evidence="2 3" key="1">
    <citation type="submission" date="2018-06" db="EMBL/GenBank/DDBJ databases">
        <title>A transcriptomic atlas of mushroom development highlights an independent origin of complex multicellularity.</title>
        <authorList>
            <consortium name="DOE Joint Genome Institute"/>
            <person name="Krizsan K."/>
            <person name="Almasi E."/>
            <person name="Merenyi Z."/>
            <person name="Sahu N."/>
            <person name="Viragh M."/>
            <person name="Koszo T."/>
            <person name="Mondo S."/>
            <person name="Kiss B."/>
            <person name="Balint B."/>
            <person name="Kues U."/>
            <person name="Barry K."/>
            <person name="Hegedus J.C."/>
            <person name="Henrissat B."/>
            <person name="Johnson J."/>
            <person name="Lipzen A."/>
            <person name="Ohm R."/>
            <person name="Nagy I."/>
            <person name="Pangilinan J."/>
            <person name="Yan J."/>
            <person name="Xiong Y."/>
            <person name="Grigoriev I.V."/>
            <person name="Hibbett D.S."/>
            <person name="Nagy L.G."/>
        </authorList>
    </citation>
    <scope>NUCLEOTIDE SEQUENCE [LARGE SCALE GENOMIC DNA]</scope>
    <source>
        <strain evidence="2 3">SZMC22713</strain>
    </source>
</reference>
<dbReference type="Gene3D" id="2.80.10.50">
    <property type="match status" value="1"/>
</dbReference>
<dbReference type="AlphaFoldDB" id="A0A4Y7PSA7"/>
<dbReference type="VEuPathDB" id="FungiDB:BD410DRAFT_794271"/>
<dbReference type="EMBL" id="ML170221">
    <property type="protein sequence ID" value="TDL17439.1"/>
    <property type="molecule type" value="Genomic_DNA"/>
</dbReference>
<feature type="compositionally biased region" description="Polar residues" evidence="1">
    <location>
        <begin position="233"/>
        <end position="254"/>
    </location>
</feature>
<evidence type="ECO:0000256" key="1">
    <source>
        <dbReference type="SAM" id="MobiDB-lite"/>
    </source>
</evidence>
<feature type="compositionally biased region" description="Basic and acidic residues" evidence="1">
    <location>
        <begin position="259"/>
        <end position="269"/>
    </location>
</feature>
<feature type="region of interest" description="Disordered" evidence="1">
    <location>
        <begin position="201"/>
        <end position="271"/>
    </location>
</feature>
<keyword evidence="3" id="KW-1185">Reference proteome</keyword>
<dbReference type="Proteomes" id="UP000294933">
    <property type="component" value="Unassembled WGS sequence"/>
</dbReference>
<accession>A0A4Y7PSA7</accession>
<evidence type="ECO:0000313" key="2">
    <source>
        <dbReference type="EMBL" id="TDL17439.1"/>
    </source>
</evidence>
<sequence length="296" mass="33440">MTLDSKPLVTRVYEIINVLQNNHVELHKNDLVGHTTVYASDLDEKSLLWMVTMLGNGRYRIQNRAHPTRFVVCENPQPNGKIIVAPYLQQWVIKSTGKQEGDELQYVIEHSRGGSLFWALVDWELGTPVTLLKVPTNPKANWRFVLSDKPPKDPSYLRKTLVQWKNAVHTPTRSLFESFLAGEEKPDFLPPVTTSKQMALKVEDSPQSPQNGHVSAKRETESISLIPRHSNDAGPSTSHSSRKTLQTPSSTTGEQPIVETKDATEKDRPIANISLAISRLFRRRPSRDRHDTRPAS</sequence>
<organism evidence="2 3">
    <name type="scientific">Rickenella mellea</name>
    <dbReference type="NCBI Taxonomy" id="50990"/>
    <lineage>
        <taxon>Eukaryota</taxon>
        <taxon>Fungi</taxon>
        <taxon>Dikarya</taxon>
        <taxon>Basidiomycota</taxon>
        <taxon>Agaricomycotina</taxon>
        <taxon>Agaricomycetes</taxon>
        <taxon>Hymenochaetales</taxon>
        <taxon>Rickenellaceae</taxon>
        <taxon>Rickenella</taxon>
    </lineage>
</organism>
<evidence type="ECO:0000313" key="3">
    <source>
        <dbReference type="Proteomes" id="UP000294933"/>
    </source>
</evidence>
<proteinExistence type="predicted"/>
<dbReference type="InterPro" id="IPR035992">
    <property type="entry name" value="Ricin_B-like_lectins"/>
</dbReference>
<dbReference type="SUPFAM" id="SSF50370">
    <property type="entry name" value="Ricin B-like lectins"/>
    <property type="match status" value="1"/>
</dbReference>